<protein>
    <submittedName>
        <fullName evidence="1">Uncharacterized protein</fullName>
    </submittedName>
</protein>
<dbReference type="EMBL" id="BMKF01000003">
    <property type="protein sequence ID" value="GGB81002.1"/>
    <property type="molecule type" value="Genomic_DNA"/>
</dbReference>
<comment type="caution">
    <text evidence="1">The sequence shown here is derived from an EMBL/GenBank/DDBJ whole genome shotgun (WGS) entry which is preliminary data.</text>
</comment>
<proteinExistence type="predicted"/>
<name>A0ABQ1K0F2_9PROT</name>
<keyword evidence="2" id="KW-1185">Reference proteome</keyword>
<evidence type="ECO:0000313" key="1">
    <source>
        <dbReference type="EMBL" id="GGB81002.1"/>
    </source>
</evidence>
<gene>
    <name evidence="1" type="ORF">GCM10011503_32240</name>
</gene>
<reference evidence="2" key="1">
    <citation type="journal article" date="2019" name="Int. J. Syst. Evol. Microbiol.">
        <title>The Global Catalogue of Microorganisms (GCM) 10K type strain sequencing project: providing services to taxonomists for standard genome sequencing and annotation.</title>
        <authorList>
            <consortium name="The Broad Institute Genomics Platform"/>
            <consortium name="The Broad Institute Genome Sequencing Center for Infectious Disease"/>
            <person name="Wu L."/>
            <person name="Ma J."/>
        </authorList>
    </citation>
    <scope>NUCLEOTIDE SEQUENCE [LARGE SCALE GENOMIC DNA]</scope>
    <source>
        <strain evidence="2">CGMCC 1.15928</strain>
    </source>
</reference>
<accession>A0ABQ1K0F2</accession>
<organism evidence="1 2">
    <name type="scientific">Henriciella pelagia</name>
    <dbReference type="NCBI Taxonomy" id="1977912"/>
    <lineage>
        <taxon>Bacteria</taxon>
        <taxon>Pseudomonadati</taxon>
        <taxon>Pseudomonadota</taxon>
        <taxon>Alphaproteobacteria</taxon>
        <taxon>Hyphomonadales</taxon>
        <taxon>Hyphomonadaceae</taxon>
        <taxon>Henriciella</taxon>
    </lineage>
</organism>
<sequence length="101" mass="11450">MDTAEGPNRVVFFGYSFQPNKACLVCEHVFSGKRPVRIIAHDLDGWIQFLCGDEAHDPKCSKVVALEEVLRRHPIDSKDKVLNPGCFAELSNSLNWVIYEM</sequence>
<dbReference type="Proteomes" id="UP000628854">
    <property type="component" value="Unassembled WGS sequence"/>
</dbReference>
<evidence type="ECO:0000313" key="2">
    <source>
        <dbReference type="Proteomes" id="UP000628854"/>
    </source>
</evidence>